<comment type="caution">
    <text evidence="8">The sequence shown here is derived from an EMBL/GenBank/DDBJ whole genome shotgun (WGS) entry which is preliminary data.</text>
</comment>
<keyword evidence="6" id="KW-0175">Coiled coil</keyword>
<dbReference type="GO" id="GO:0005634">
    <property type="term" value="C:nucleus"/>
    <property type="evidence" value="ECO:0007669"/>
    <property type="project" value="UniProtKB-SubCell"/>
</dbReference>
<feature type="region of interest" description="Disordered" evidence="7">
    <location>
        <begin position="338"/>
        <end position="412"/>
    </location>
</feature>
<dbReference type="SUPFAM" id="SSF47762">
    <property type="entry name" value="PAH2 domain"/>
    <property type="match status" value="1"/>
</dbReference>
<feature type="compositionally biased region" description="Polar residues" evidence="7">
    <location>
        <begin position="606"/>
        <end position="615"/>
    </location>
</feature>
<feature type="compositionally biased region" description="Acidic residues" evidence="7">
    <location>
        <begin position="1"/>
        <end position="32"/>
    </location>
</feature>
<proteinExistence type="predicted"/>
<dbReference type="GO" id="GO:0003712">
    <property type="term" value="F:transcription coregulator activity"/>
    <property type="evidence" value="ECO:0007669"/>
    <property type="project" value="TreeGrafter"/>
</dbReference>
<accession>A0A7J6ACD1</accession>
<name>A0A7J6ACD1_AMEME</name>
<evidence type="ECO:0000313" key="9">
    <source>
        <dbReference type="Proteomes" id="UP000593565"/>
    </source>
</evidence>
<feature type="region of interest" description="Disordered" evidence="7">
    <location>
        <begin position="648"/>
        <end position="667"/>
    </location>
</feature>
<feature type="region of interest" description="Disordered" evidence="7">
    <location>
        <begin position="590"/>
        <end position="618"/>
    </location>
</feature>
<keyword evidence="2" id="KW-0805">Transcription regulation</keyword>
<feature type="coiled-coil region" evidence="6">
    <location>
        <begin position="50"/>
        <end position="77"/>
    </location>
</feature>
<feature type="region of interest" description="Disordered" evidence="7">
    <location>
        <begin position="1"/>
        <end position="38"/>
    </location>
</feature>
<comment type="subcellular location">
    <subcellularLocation>
        <location evidence="1 5">Nucleus</location>
    </subcellularLocation>
</comment>
<sequence>MEELFDTFQDELGGQDEEGHEEEEEKEEEDTVQQEPPSILETIQYEDPLADILNQRYRTVKEQLDALRKRKALLESKGVFVPPKRPSNHTSLYLCPAQKLRLQQHMQQHVQLLTQVNMLSRSVDILQAEACTARQFLSELQFFAQHGERAQQVTAPGFVSIFRACNLQAALSLLEELDQSPQSDPQAPCPVFPGSQIPADLAWMMATRPVFLYPQLLPVVRLRQFRQKGAFTSAENCLVVLGHQHLSGTVNPLKLTCQYLLVARNVVCLRAHVRAVCQKQRPNFIKRYFLEGKCPPMPLACENVSPSDQRPPVERETHLMPRWLSENLRRILEEVRKYNPQHASPEETSSEGSSSLSSSFPPSTRYPPTLPDPLTLALKPRSLRVPVRKKPSCTPSSDAPTQSKPSPSLKDVEKALSRLPPLLPRFAHQNVKPDQIVNSVSKKQTFICRAESANSAGKTQVAINTVTNSSAQNQGKLVITLPTAPVVTSSGETQITVPRAATIGPSQGNVFMTLATALICPIPSATLVAQTPSSFTPVVKEHTSQRCDTLLKLGMGQRPTLNPLSVSSQLFLLPPGCVVTNGAKVGLDHSQTSGVAQEPGSLENFPESTSVSQAHGANDVQEHDEMETDVHEEELECGDEVSREPFLTLSESSGSPAPSLSGETWDGEAEDVEEQNIMCSSPAPVTSELCWPELQETAEKLTKLASDPDEKRLSREEKPDGRATGEDVAESALRYDDLSDDDPQRDMKDIAFAQAYLEKVCEALQVVPGKVEDFLSVLYEFESNPEGKTAVELFVRLKPVLSDWPELLRDFAAFLHPEQAQECGLVRERKQASSVPPKGIDLFTFAAVLFCGVCRRRSSRRLRGAGGSCGSWSSVSESTPCTTGG</sequence>
<evidence type="ECO:0008006" key="10">
    <source>
        <dbReference type="Google" id="ProtNLM"/>
    </source>
</evidence>
<evidence type="ECO:0000256" key="2">
    <source>
        <dbReference type="ARBA" id="ARBA00023015"/>
    </source>
</evidence>
<dbReference type="Proteomes" id="UP000593565">
    <property type="component" value="Unassembled WGS sequence"/>
</dbReference>
<dbReference type="PROSITE" id="PS51477">
    <property type="entry name" value="PAH"/>
    <property type="match status" value="1"/>
</dbReference>
<organism evidence="8 9">
    <name type="scientific">Ameiurus melas</name>
    <name type="common">Black bullhead</name>
    <name type="synonym">Silurus melas</name>
    <dbReference type="NCBI Taxonomy" id="219545"/>
    <lineage>
        <taxon>Eukaryota</taxon>
        <taxon>Metazoa</taxon>
        <taxon>Chordata</taxon>
        <taxon>Craniata</taxon>
        <taxon>Vertebrata</taxon>
        <taxon>Euteleostomi</taxon>
        <taxon>Actinopterygii</taxon>
        <taxon>Neopterygii</taxon>
        <taxon>Teleostei</taxon>
        <taxon>Ostariophysi</taxon>
        <taxon>Siluriformes</taxon>
        <taxon>Ictaluridae</taxon>
        <taxon>Ameiurus</taxon>
    </lineage>
</organism>
<dbReference type="InterPro" id="IPR052435">
    <property type="entry name" value="YY1-Transcr_Regul"/>
</dbReference>
<evidence type="ECO:0000256" key="5">
    <source>
        <dbReference type="PROSITE-ProRule" id="PRU00810"/>
    </source>
</evidence>
<feature type="region of interest" description="Disordered" evidence="7">
    <location>
        <begin position="863"/>
        <end position="885"/>
    </location>
</feature>
<keyword evidence="4 5" id="KW-0539">Nucleus</keyword>
<protein>
    <recommendedName>
        <fullName evidence="10">GON-4-like protein</fullName>
    </recommendedName>
</protein>
<evidence type="ECO:0000256" key="3">
    <source>
        <dbReference type="ARBA" id="ARBA00023163"/>
    </source>
</evidence>
<dbReference type="PANTHER" id="PTHR16088:SF3">
    <property type="entry name" value="GON-4-LIKE PROTEIN"/>
    <property type="match status" value="1"/>
</dbReference>
<feature type="compositionally biased region" description="Low complexity" evidence="7">
    <location>
        <begin position="346"/>
        <end position="363"/>
    </location>
</feature>
<dbReference type="GO" id="GO:0006355">
    <property type="term" value="P:regulation of DNA-templated transcription"/>
    <property type="evidence" value="ECO:0007669"/>
    <property type="project" value="InterPro"/>
</dbReference>
<evidence type="ECO:0000256" key="6">
    <source>
        <dbReference type="SAM" id="Coils"/>
    </source>
</evidence>
<dbReference type="EMBL" id="JAAGNN010000014">
    <property type="protein sequence ID" value="KAF4080605.1"/>
    <property type="molecule type" value="Genomic_DNA"/>
</dbReference>
<feature type="compositionally biased region" description="Polar residues" evidence="7">
    <location>
        <begin position="393"/>
        <end position="406"/>
    </location>
</feature>
<feature type="compositionally biased region" description="Basic and acidic residues" evidence="7">
    <location>
        <begin position="733"/>
        <end position="742"/>
    </location>
</feature>
<reference evidence="8 9" key="1">
    <citation type="submission" date="2020-02" db="EMBL/GenBank/DDBJ databases">
        <title>A chromosome-scale genome assembly of the black bullhead catfish (Ameiurus melas).</title>
        <authorList>
            <person name="Wen M."/>
            <person name="Zham M."/>
            <person name="Cabau C."/>
            <person name="Klopp C."/>
            <person name="Donnadieu C."/>
            <person name="Roques C."/>
            <person name="Bouchez O."/>
            <person name="Lampietro C."/>
            <person name="Jouanno E."/>
            <person name="Herpin A."/>
            <person name="Louis A."/>
            <person name="Berthelot C."/>
            <person name="Parey E."/>
            <person name="Roest-Crollius H."/>
            <person name="Braasch I."/>
            <person name="Postlethwait J."/>
            <person name="Robinson-Rechavi M."/>
            <person name="Echchiki A."/>
            <person name="Begum T."/>
            <person name="Montfort J."/>
            <person name="Schartl M."/>
            <person name="Bobe J."/>
            <person name="Guiguen Y."/>
        </authorList>
    </citation>
    <scope>NUCLEOTIDE SEQUENCE [LARGE SCALE GENOMIC DNA]</scope>
    <source>
        <strain evidence="8">M_S1</strain>
        <tissue evidence="8">Blood</tissue>
    </source>
</reference>
<evidence type="ECO:0000313" key="8">
    <source>
        <dbReference type="EMBL" id="KAF4080605.1"/>
    </source>
</evidence>
<dbReference type="Pfam" id="PF02671">
    <property type="entry name" value="PAH"/>
    <property type="match status" value="1"/>
</dbReference>
<dbReference type="InterPro" id="IPR036600">
    <property type="entry name" value="PAH_sf"/>
</dbReference>
<evidence type="ECO:0000256" key="4">
    <source>
        <dbReference type="ARBA" id="ARBA00023242"/>
    </source>
</evidence>
<dbReference type="FunFam" id="1.20.1160.11:FF:000006">
    <property type="entry name" value="GON-4-like protein isoform X1"/>
    <property type="match status" value="1"/>
</dbReference>
<dbReference type="AlphaFoldDB" id="A0A7J6ACD1"/>
<evidence type="ECO:0000256" key="7">
    <source>
        <dbReference type="SAM" id="MobiDB-lite"/>
    </source>
</evidence>
<feature type="region of interest" description="Disordered" evidence="7">
    <location>
        <begin position="702"/>
        <end position="742"/>
    </location>
</feature>
<feature type="compositionally biased region" description="Basic and acidic residues" evidence="7">
    <location>
        <begin position="702"/>
        <end position="725"/>
    </location>
</feature>
<dbReference type="InterPro" id="IPR003822">
    <property type="entry name" value="PAH"/>
</dbReference>
<dbReference type="PANTHER" id="PTHR16088">
    <property type="entry name" value="YY1 ASSOCIATED PROTEIN-RELATED"/>
    <property type="match status" value="1"/>
</dbReference>
<evidence type="ECO:0000256" key="1">
    <source>
        <dbReference type="ARBA" id="ARBA00004123"/>
    </source>
</evidence>
<keyword evidence="9" id="KW-1185">Reference proteome</keyword>
<gene>
    <name evidence="8" type="ORF">AMELA_G00173230</name>
</gene>
<dbReference type="Gene3D" id="1.20.1160.11">
    <property type="entry name" value="Paired amphipathic helix"/>
    <property type="match status" value="1"/>
</dbReference>
<keyword evidence="3" id="KW-0804">Transcription</keyword>
<feature type="compositionally biased region" description="Low complexity" evidence="7">
    <location>
        <begin position="649"/>
        <end position="663"/>
    </location>
</feature>